<sequence>MIARGWRKILQLRPLIRSFIWSCIGDGSQTSMWFDRWCVASPLSSIISSRVIFRAGWNLSTKVRDLIHEGNWHWSNDWTTKYPLLCDIPILMISNEKCDYLEWRDNDGVGKPFSVYHVWNSIRPRNNVVPWADFVWFRNCIPRHAFNMWLILCGFAIAFPVNDFSNNIDTKKLKENIHAIQASCKICLNILFLLFEIHMFNLFILVLIRCVLVVVWGCVNLDGEWVIERMVVIVSAWYLEAGEGHMRMVAGVVGWSYVVYYIHVALTLNDKGRLEVAQEDNRDIDDGWEITIKDVESLRHILTPTIHTLPNLEPVVQPYMLRGPARDEVKVVREEELEYDISLQNRMMQPLTPLPLGEKKEILATINP</sequence>
<accession>A0ABQ4Y497</accession>
<reference evidence="2" key="2">
    <citation type="submission" date="2022-01" db="EMBL/GenBank/DDBJ databases">
        <authorList>
            <person name="Yamashiro T."/>
            <person name="Shiraishi A."/>
            <person name="Satake H."/>
            <person name="Nakayama K."/>
        </authorList>
    </citation>
    <scope>NUCLEOTIDE SEQUENCE</scope>
</reference>
<feature type="transmembrane region" description="Helical" evidence="1">
    <location>
        <begin position="146"/>
        <end position="165"/>
    </location>
</feature>
<feature type="transmembrane region" description="Helical" evidence="1">
    <location>
        <begin position="186"/>
        <end position="216"/>
    </location>
</feature>
<evidence type="ECO:0000313" key="3">
    <source>
        <dbReference type="Proteomes" id="UP001151760"/>
    </source>
</evidence>
<protein>
    <recommendedName>
        <fullName evidence="4">Reverse transcriptase zinc-binding domain-containing protein</fullName>
    </recommendedName>
</protein>
<dbReference type="Proteomes" id="UP001151760">
    <property type="component" value="Unassembled WGS sequence"/>
</dbReference>
<keyword evidence="1" id="KW-0812">Transmembrane</keyword>
<feature type="transmembrane region" description="Helical" evidence="1">
    <location>
        <begin position="248"/>
        <end position="268"/>
    </location>
</feature>
<proteinExistence type="predicted"/>
<keyword evidence="1" id="KW-0472">Membrane</keyword>
<dbReference type="EMBL" id="BQNB010010078">
    <property type="protein sequence ID" value="GJS72431.1"/>
    <property type="molecule type" value="Genomic_DNA"/>
</dbReference>
<gene>
    <name evidence="2" type="ORF">Tco_0705272</name>
</gene>
<name>A0ABQ4Y497_9ASTR</name>
<evidence type="ECO:0008006" key="4">
    <source>
        <dbReference type="Google" id="ProtNLM"/>
    </source>
</evidence>
<keyword evidence="3" id="KW-1185">Reference proteome</keyword>
<organism evidence="2 3">
    <name type="scientific">Tanacetum coccineum</name>
    <dbReference type="NCBI Taxonomy" id="301880"/>
    <lineage>
        <taxon>Eukaryota</taxon>
        <taxon>Viridiplantae</taxon>
        <taxon>Streptophyta</taxon>
        <taxon>Embryophyta</taxon>
        <taxon>Tracheophyta</taxon>
        <taxon>Spermatophyta</taxon>
        <taxon>Magnoliopsida</taxon>
        <taxon>eudicotyledons</taxon>
        <taxon>Gunneridae</taxon>
        <taxon>Pentapetalae</taxon>
        <taxon>asterids</taxon>
        <taxon>campanulids</taxon>
        <taxon>Asterales</taxon>
        <taxon>Asteraceae</taxon>
        <taxon>Asteroideae</taxon>
        <taxon>Anthemideae</taxon>
        <taxon>Anthemidinae</taxon>
        <taxon>Tanacetum</taxon>
    </lineage>
</organism>
<keyword evidence="1" id="KW-1133">Transmembrane helix</keyword>
<evidence type="ECO:0000313" key="2">
    <source>
        <dbReference type="EMBL" id="GJS72431.1"/>
    </source>
</evidence>
<reference evidence="2" key="1">
    <citation type="journal article" date="2022" name="Int. J. Mol. Sci.">
        <title>Draft Genome of Tanacetum Coccineum: Genomic Comparison of Closely Related Tanacetum-Family Plants.</title>
        <authorList>
            <person name="Yamashiro T."/>
            <person name="Shiraishi A."/>
            <person name="Nakayama K."/>
            <person name="Satake H."/>
        </authorList>
    </citation>
    <scope>NUCLEOTIDE SEQUENCE</scope>
</reference>
<evidence type="ECO:0000256" key="1">
    <source>
        <dbReference type="SAM" id="Phobius"/>
    </source>
</evidence>
<comment type="caution">
    <text evidence="2">The sequence shown here is derived from an EMBL/GenBank/DDBJ whole genome shotgun (WGS) entry which is preliminary data.</text>
</comment>